<dbReference type="AlphaFoldDB" id="A0A8H7H345"/>
<feature type="transmembrane region" description="Helical" evidence="8">
    <location>
        <begin position="234"/>
        <end position="259"/>
    </location>
</feature>
<keyword evidence="5" id="KW-0804">Transcription</keyword>
<protein>
    <recommendedName>
        <fullName evidence="2">RING-type E3 ubiquitin transferase</fullName>
        <ecNumber evidence="2">2.3.2.27</ecNumber>
    </recommendedName>
</protein>
<feature type="compositionally biased region" description="Polar residues" evidence="7">
    <location>
        <begin position="989"/>
        <end position="1000"/>
    </location>
</feature>
<feature type="compositionally biased region" description="Basic and acidic residues" evidence="7">
    <location>
        <begin position="833"/>
        <end position="845"/>
    </location>
</feature>
<evidence type="ECO:0000259" key="9">
    <source>
        <dbReference type="PROSITE" id="PS50089"/>
    </source>
</evidence>
<dbReference type="Proteomes" id="UP000650582">
    <property type="component" value="Unassembled WGS sequence"/>
</dbReference>
<gene>
    <name evidence="10" type="ORF">RHS04_07915</name>
</gene>
<evidence type="ECO:0000256" key="1">
    <source>
        <dbReference type="ARBA" id="ARBA00000900"/>
    </source>
</evidence>
<feature type="region of interest" description="Disordered" evidence="7">
    <location>
        <begin position="988"/>
        <end position="1057"/>
    </location>
</feature>
<dbReference type="SMART" id="SM00184">
    <property type="entry name" value="RING"/>
    <property type="match status" value="1"/>
</dbReference>
<feature type="compositionally biased region" description="Basic and acidic residues" evidence="7">
    <location>
        <begin position="589"/>
        <end position="633"/>
    </location>
</feature>
<keyword evidence="8" id="KW-0812">Transmembrane</keyword>
<evidence type="ECO:0000313" key="10">
    <source>
        <dbReference type="EMBL" id="KAF8672035.1"/>
    </source>
</evidence>
<comment type="catalytic activity">
    <reaction evidence="1">
        <text>S-ubiquitinyl-[E2 ubiquitin-conjugating enzyme]-L-cysteine + [acceptor protein]-L-lysine = [E2 ubiquitin-conjugating enzyme]-L-cysteine + N(6)-ubiquitinyl-[acceptor protein]-L-lysine.</text>
        <dbReference type="EC" id="2.3.2.27"/>
    </reaction>
</comment>
<accession>A0A8H7H345</accession>
<feature type="region of interest" description="Disordered" evidence="7">
    <location>
        <begin position="318"/>
        <end position="903"/>
    </location>
</feature>
<evidence type="ECO:0000256" key="8">
    <source>
        <dbReference type="SAM" id="Phobius"/>
    </source>
</evidence>
<feature type="compositionally biased region" description="Polar residues" evidence="7">
    <location>
        <begin position="884"/>
        <end position="903"/>
    </location>
</feature>
<dbReference type="EC" id="2.3.2.27" evidence="2"/>
<comment type="caution">
    <text evidence="10">The sequence shown here is derived from an EMBL/GenBank/DDBJ whole genome shotgun (WGS) entry which is preliminary data.</text>
</comment>
<feature type="compositionally biased region" description="Polar residues" evidence="7">
    <location>
        <begin position="1010"/>
        <end position="1040"/>
    </location>
</feature>
<dbReference type="GO" id="GO:0000209">
    <property type="term" value="P:protein polyubiquitination"/>
    <property type="evidence" value="ECO:0007669"/>
    <property type="project" value="TreeGrafter"/>
</dbReference>
<dbReference type="InterPro" id="IPR013083">
    <property type="entry name" value="Znf_RING/FYVE/PHD"/>
</dbReference>
<dbReference type="GO" id="GO:0061630">
    <property type="term" value="F:ubiquitin protein ligase activity"/>
    <property type="evidence" value="ECO:0007669"/>
    <property type="project" value="UniProtKB-EC"/>
</dbReference>
<evidence type="ECO:0000313" key="11">
    <source>
        <dbReference type="Proteomes" id="UP000650582"/>
    </source>
</evidence>
<evidence type="ECO:0000256" key="2">
    <source>
        <dbReference type="ARBA" id="ARBA00012483"/>
    </source>
</evidence>
<feature type="compositionally biased region" description="Polar residues" evidence="7">
    <location>
        <begin position="950"/>
        <end position="973"/>
    </location>
</feature>
<feature type="compositionally biased region" description="Basic and acidic residues" evidence="7">
    <location>
        <begin position="685"/>
        <end position="694"/>
    </location>
</feature>
<evidence type="ECO:0000256" key="7">
    <source>
        <dbReference type="SAM" id="MobiDB-lite"/>
    </source>
</evidence>
<keyword evidence="6" id="KW-0862">Zinc</keyword>
<feature type="compositionally biased region" description="Basic and acidic residues" evidence="7">
    <location>
        <begin position="521"/>
        <end position="538"/>
    </location>
</feature>
<feature type="compositionally biased region" description="Basic and acidic residues" evidence="7">
    <location>
        <begin position="571"/>
        <end position="581"/>
    </location>
</feature>
<keyword evidence="6" id="KW-0863">Zinc-finger</keyword>
<feature type="compositionally biased region" description="Basic and acidic residues" evidence="7">
    <location>
        <begin position="728"/>
        <end position="752"/>
    </location>
</feature>
<keyword evidence="8" id="KW-1133">Transmembrane helix</keyword>
<keyword evidence="6" id="KW-0479">Metal-binding</keyword>
<keyword evidence="3" id="KW-0808">Transferase</keyword>
<evidence type="ECO:0000256" key="5">
    <source>
        <dbReference type="ARBA" id="ARBA00023163"/>
    </source>
</evidence>
<keyword evidence="8" id="KW-0472">Membrane</keyword>
<feature type="compositionally biased region" description="Basic and acidic residues" evidence="7">
    <location>
        <begin position="641"/>
        <end position="656"/>
    </location>
</feature>
<feature type="compositionally biased region" description="Basic and acidic residues" evidence="7">
    <location>
        <begin position="417"/>
        <end position="469"/>
    </location>
</feature>
<dbReference type="SUPFAM" id="SSF57850">
    <property type="entry name" value="RING/U-box"/>
    <property type="match status" value="1"/>
</dbReference>
<dbReference type="Gene3D" id="3.30.40.10">
    <property type="entry name" value="Zinc/RING finger domain, C3HC4 (zinc finger)"/>
    <property type="match status" value="1"/>
</dbReference>
<feature type="compositionally biased region" description="Basic and acidic residues" evidence="7">
    <location>
        <begin position="397"/>
        <end position="409"/>
    </location>
</feature>
<dbReference type="Pfam" id="PF13920">
    <property type="entry name" value="zf-C3HC4_3"/>
    <property type="match status" value="1"/>
</dbReference>
<name>A0A8H7H345_9AGAM</name>
<evidence type="ECO:0000256" key="4">
    <source>
        <dbReference type="ARBA" id="ARBA00023015"/>
    </source>
</evidence>
<feature type="compositionally biased region" description="Polar residues" evidence="7">
    <location>
        <begin position="330"/>
        <end position="343"/>
    </location>
</feature>
<dbReference type="GO" id="GO:0008270">
    <property type="term" value="F:zinc ion binding"/>
    <property type="evidence" value="ECO:0007669"/>
    <property type="project" value="UniProtKB-KW"/>
</dbReference>
<feature type="compositionally biased region" description="Basic and acidic residues" evidence="7">
    <location>
        <begin position="545"/>
        <end position="556"/>
    </location>
</feature>
<feature type="domain" description="RING-type" evidence="9">
    <location>
        <begin position="30"/>
        <end position="70"/>
    </location>
</feature>
<evidence type="ECO:0000256" key="3">
    <source>
        <dbReference type="ARBA" id="ARBA00022679"/>
    </source>
</evidence>
<feature type="region of interest" description="Disordered" evidence="7">
    <location>
        <begin position="949"/>
        <end position="973"/>
    </location>
</feature>
<dbReference type="GO" id="GO:0006513">
    <property type="term" value="P:protein monoubiquitination"/>
    <property type="evidence" value="ECO:0007669"/>
    <property type="project" value="TreeGrafter"/>
</dbReference>
<feature type="compositionally biased region" description="Basic and acidic residues" evidence="7">
    <location>
        <begin position="349"/>
        <end position="359"/>
    </location>
</feature>
<dbReference type="EMBL" id="JACYCC010000213">
    <property type="protein sequence ID" value="KAF8672035.1"/>
    <property type="molecule type" value="Genomic_DNA"/>
</dbReference>
<reference evidence="10" key="1">
    <citation type="submission" date="2020-09" db="EMBL/GenBank/DDBJ databases">
        <title>Comparative genome analyses of four rice-infecting Rhizoctonia solani isolates reveal extensive enrichment of homogalacturonan modification genes.</title>
        <authorList>
            <person name="Lee D.-Y."/>
            <person name="Jeon J."/>
            <person name="Kim K.-T."/>
            <person name="Cheong K."/>
            <person name="Song H."/>
            <person name="Choi G."/>
            <person name="Ko J."/>
            <person name="Opiyo S.O."/>
            <person name="Zuo S."/>
            <person name="Madhav S."/>
            <person name="Lee Y.-H."/>
            <person name="Wang G.-L."/>
        </authorList>
    </citation>
    <scope>NUCLEOTIDE SEQUENCE</scope>
    <source>
        <strain evidence="10">AG1-IA YN-7</strain>
    </source>
</reference>
<feature type="compositionally biased region" description="Basic residues" evidence="7">
    <location>
        <begin position="780"/>
        <end position="792"/>
    </location>
</feature>
<organism evidence="10 11">
    <name type="scientific">Rhizoctonia solani</name>
    <dbReference type="NCBI Taxonomy" id="456999"/>
    <lineage>
        <taxon>Eukaryota</taxon>
        <taxon>Fungi</taxon>
        <taxon>Dikarya</taxon>
        <taxon>Basidiomycota</taxon>
        <taxon>Agaricomycotina</taxon>
        <taxon>Agaricomycetes</taxon>
        <taxon>Cantharellales</taxon>
        <taxon>Ceratobasidiaceae</taxon>
        <taxon>Rhizoctonia</taxon>
    </lineage>
</organism>
<dbReference type="PANTHER" id="PTHR46077">
    <property type="entry name" value="E3 UBIQUITIN-PROTEIN LIGASE TOPORS"/>
    <property type="match status" value="1"/>
</dbReference>
<proteinExistence type="predicted"/>
<keyword evidence="4" id="KW-0805">Transcription regulation</keyword>
<sequence>MADTGNVSLEEIKASAARLDTDDGETEDHCIICLQSVEDRTVLINCAHDRMCFECIRKWTEQSRRCPLCNTPIGSHLIHRIRSEYDYQKFYLEPLRTSPPPQNILTEARNSYRARTRRPSSAAREIEQDNLERAIEKRRWVYRHGLFAKHIASNSHTRFRPNPTPAQISNSQELQSRCQMFVRRELRVWPNLDVEDVPRGMTPRVPSSPPTHYLVFHNEYPNNSFGTYSFNDTLFLVGAGLFILADLSLFLTSFILSLAKSIDIRTEPAVKLISEFLDINGRPSPAGGTVAEHFVHEFYSYLRSPFRDLPAYDAIAQYDTPDNIEPPPTTISRPDTSQRQTEPGPSGSRRPDARERYGYDPEDDPLEASPRDAQDDSELDMDERWIEVPPGRRGGRARREDIWDDEPRSRSRSKARDRRDEQFEREDGRDRGSGRERSSRRGRDSSRRGEGEARGRGSRRDRSRDEGGYRRSPTLGRDRSSSSSPSSMRDRGWYASGGRQSKRQPSTSRSPSIRDRKGKRRADDYRQRDTSRDGDSGRRGHKDKSRTGYDGRKGGIGERGATQWETGTSYTKDRNNDEPHNRNQGQKGKYNDARAGIDNDEHKGKNDTRKRWDGDDERGSAVRYRDDDGDGGKAHSARFPESLRHRGDGSSDDSARNNDQQPPYSSLHRFSPEDYDEYSARRRSHPYEERKSQSEYDYDLDSSVHNRPMSHEPTLRPSKRTRSPSPKSNKEETGRDQKRVAVDGHHEHDSHRSPSTNTRSHETHGSYRSGSIPRDTQTRSRSRSTSRPAHHHNVQEPKASGVERSGTALESVHPSFGHIPPVVDQPLSTQPGDNRETTRTDTTKVERHRAPRLTPLASIRAHLQGRSRSSDQDTMNEGVGIKASPSQSTTPVESSATNDSTLLPSAVERSSLALNTLNTNSIHVRPDSSEEPNGSSVSYSILGAAAAARSQVQPPLITTSSDSTQRVRPNSTVGRNRLVLARLEALRSATDSSSHLSENALSGEALPEKTSASPTLPDSLGNQSATNTQHDDGQLSTSPIRQLGADPADVNAPAARFQVERRLKLQARLAARKREINAVVGPKDASPL</sequence>
<evidence type="ECO:0000256" key="6">
    <source>
        <dbReference type="PROSITE-ProRule" id="PRU00175"/>
    </source>
</evidence>
<dbReference type="PROSITE" id="PS50089">
    <property type="entry name" value="ZF_RING_2"/>
    <property type="match status" value="1"/>
</dbReference>
<dbReference type="InterPro" id="IPR001841">
    <property type="entry name" value="Znf_RING"/>
</dbReference>
<dbReference type="PANTHER" id="PTHR46077:SF1">
    <property type="entry name" value="TOP1 BINDING ARGININE_SERINE RICH PROTEIN, E3 UBIQUITIN LIGASE"/>
    <property type="match status" value="1"/>
</dbReference>